<dbReference type="AlphaFoldDB" id="A0A426Z939"/>
<keyword evidence="4" id="KW-0804">Transcription</keyword>
<keyword evidence="3" id="KW-0238">DNA-binding</keyword>
<evidence type="ECO:0000313" key="9">
    <source>
        <dbReference type="Proteomes" id="UP000287651"/>
    </source>
</evidence>
<dbReference type="Gene3D" id="3.40.1810.10">
    <property type="entry name" value="Transcription factor, MADS-box"/>
    <property type="match status" value="1"/>
</dbReference>
<dbReference type="InterPro" id="IPR050142">
    <property type="entry name" value="MADS-box/MEF2_TF"/>
</dbReference>
<comment type="subcellular location">
    <subcellularLocation>
        <location evidence="1">Nucleus</location>
    </subcellularLocation>
</comment>
<dbReference type="EMBL" id="AMZH03007771">
    <property type="protein sequence ID" value="RRT60471.1"/>
    <property type="molecule type" value="Genomic_DNA"/>
</dbReference>
<dbReference type="PANTHER" id="PTHR48019">
    <property type="entry name" value="SERUM RESPONSE FACTOR HOMOLOG"/>
    <property type="match status" value="1"/>
</dbReference>
<dbReference type="Pfam" id="PF00319">
    <property type="entry name" value="SRF-TF"/>
    <property type="match status" value="1"/>
</dbReference>
<comment type="caution">
    <text evidence="8">The sequence shown here is derived from an EMBL/GenBank/DDBJ whole genome shotgun (WGS) entry which is preliminary data.</text>
</comment>
<reference evidence="8 9" key="1">
    <citation type="journal article" date="2014" name="Agronomy (Basel)">
        <title>A Draft Genome Sequence for Ensete ventricosum, the Drought-Tolerant Tree Against Hunger.</title>
        <authorList>
            <person name="Harrison J."/>
            <person name="Moore K.A."/>
            <person name="Paszkiewicz K."/>
            <person name="Jones T."/>
            <person name="Grant M."/>
            <person name="Ambacheew D."/>
            <person name="Muzemil S."/>
            <person name="Studholme D.J."/>
        </authorList>
    </citation>
    <scope>NUCLEOTIDE SEQUENCE [LARGE SCALE GENOMIC DNA]</scope>
</reference>
<dbReference type="GO" id="GO:0046983">
    <property type="term" value="F:protein dimerization activity"/>
    <property type="evidence" value="ECO:0007669"/>
    <property type="project" value="InterPro"/>
</dbReference>
<dbReference type="InterPro" id="IPR033896">
    <property type="entry name" value="MEF2-like_N"/>
</dbReference>
<evidence type="ECO:0000256" key="5">
    <source>
        <dbReference type="ARBA" id="ARBA00023242"/>
    </source>
</evidence>
<dbReference type="GO" id="GO:0000977">
    <property type="term" value="F:RNA polymerase II transcription regulatory region sequence-specific DNA binding"/>
    <property type="evidence" value="ECO:0007669"/>
    <property type="project" value="InterPro"/>
</dbReference>
<evidence type="ECO:0000256" key="6">
    <source>
        <dbReference type="SAM" id="MobiDB-lite"/>
    </source>
</evidence>
<accession>A0A426Z939</accession>
<evidence type="ECO:0000256" key="2">
    <source>
        <dbReference type="ARBA" id="ARBA00023015"/>
    </source>
</evidence>
<sequence length="211" mass="23455">MGRGKIEIKRIENTTSRQVTFCKRRNGLLKKAYELSVLCDAEVALVVFSSRGRLFEKRERVEYGERTGLRHQWGECTGTELCSGRLQKRSGERGRREKTAGLVSSRPGQKIDELCHCTADKGHHDATLAQRGRGRGRGSGSAANHAWDHTPTWPTGTNRILEETKVPGQVRRDAERRTGRKGALGNGEIDLVFALTSDPVLHLISKRVLGA</sequence>
<gene>
    <name evidence="8" type="ORF">B296_00021090</name>
</gene>
<proteinExistence type="predicted"/>
<evidence type="ECO:0000256" key="1">
    <source>
        <dbReference type="ARBA" id="ARBA00004123"/>
    </source>
</evidence>
<protein>
    <recommendedName>
        <fullName evidence="7">MADS-box domain-containing protein</fullName>
    </recommendedName>
</protein>
<name>A0A426Z939_ENSVE</name>
<dbReference type="InterPro" id="IPR002100">
    <property type="entry name" value="TF_MADSbox"/>
</dbReference>
<dbReference type="InterPro" id="IPR036879">
    <property type="entry name" value="TF_MADSbox_sf"/>
</dbReference>
<feature type="region of interest" description="Disordered" evidence="6">
    <location>
        <begin position="129"/>
        <end position="182"/>
    </location>
</feature>
<dbReference type="SMART" id="SM00432">
    <property type="entry name" value="MADS"/>
    <property type="match status" value="1"/>
</dbReference>
<organism evidence="8 9">
    <name type="scientific">Ensete ventricosum</name>
    <name type="common">Abyssinian banana</name>
    <name type="synonym">Musa ensete</name>
    <dbReference type="NCBI Taxonomy" id="4639"/>
    <lineage>
        <taxon>Eukaryota</taxon>
        <taxon>Viridiplantae</taxon>
        <taxon>Streptophyta</taxon>
        <taxon>Embryophyta</taxon>
        <taxon>Tracheophyta</taxon>
        <taxon>Spermatophyta</taxon>
        <taxon>Magnoliopsida</taxon>
        <taxon>Liliopsida</taxon>
        <taxon>Zingiberales</taxon>
        <taxon>Musaceae</taxon>
        <taxon>Ensete</taxon>
    </lineage>
</organism>
<evidence type="ECO:0000256" key="3">
    <source>
        <dbReference type="ARBA" id="ARBA00023125"/>
    </source>
</evidence>
<dbReference type="GO" id="GO:0045944">
    <property type="term" value="P:positive regulation of transcription by RNA polymerase II"/>
    <property type="evidence" value="ECO:0007669"/>
    <property type="project" value="InterPro"/>
</dbReference>
<dbReference type="GO" id="GO:0005634">
    <property type="term" value="C:nucleus"/>
    <property type="evidence" value="ECO:0007669"/>
    <property type="project" value="UniProtKB-SubCell"/>
</dbReference>
<dbReference type="SUPFAM" id="SSF55455">
    <property type="entry name" value="SRF-like"/>
    <property type="match status" value="1"/>
</dbReference>
<dbReference type="Proteomes" id="UP000287651">
    <property type="component" value="Unassembled WGS sequence"/>
</dbReference>
<feature type="domain" description="MADS-box" evidence="7">
    <location>
        <begin position="1"/>
        <end position="56"/>
    </location>
</feature>
<feature type="compositionally biased region" description="Basic and acidic residues" evidence="6">
    <location>
        <begin position="160"/>
        <end position="177"/>
    </location>
</feature>
<dbReference type="CDD" id="cd00265">
    <property type="entry name" value="MADS_MEF2_like"/>
    <property type="match status" value="1"/>
</dbReference>
<dbReference type="PRINTS" id="PR00404">
    <property type="entry name" value="MADSDOMAIN"/>
</dbReference>
<dbReference type="PROSITE" id="PS50066">
    <property type="entry name" value="MADS_BOX_2"/>
    <property type="match status" value="1"/>
</dbReference>
<evidence type="ECO:0000256" key="4">
    <source>
        <dbReference type="ARBA" id="ARBA00023163"/>
    </source>
</evidence>
<evidence type="ECO:0000259" key="7">
    <source>
        <dbReference type="PROSITE" id="PS50066"/>
    </source>
</evidence>
<keyword evidence="2" id="KW-0805">Transcription regulation</keyword>
<keyword evidence="5" id="KW-0539">Nucleus</keyword>
<evidence type="ECO:0000313" key="8">
    <source>
        <dbReference type="EMBL" id="RRT60471.1"/>
    </source>
</evidence>